<dbReference type="PANTHER" id="PTHR42776">
    <property type="entry name" value="SERINE PEPTIDASE S9 FAMILY MEMBER"/>
    <property type="match status" value="1"/>
</dbReference>
<keyword evidence="1" id="KW-0378">Hydrolase</keyword>
<dbReference type="InterPro" id="IPR029058">
    <property type="entry name" value="AB_hydrolase_fold"/>
</dbReference>
<dbReference type="InterPro" id="IPR001375">
    <property type="entry name" value="Peptidase_S9_cat"/>
</dbReference>
<name>A0ABT5JMR2_9SPHN</name>
<accession>A0ABT5JMR2</accession>
<feature type="signal peptide" evidence="2">
    <location>
        <begin position="1"/>
        <end position="26"/>
    </location>
</feature>
<evidence type="ECO:0000256" key="2">
    <source>
        <dbReference type="SAM" id="SignalP"/>
    </source>
</evidence>
<dbReference type="PANTHER" id="PTHR42776:SF27">
    <property type="entry name" value="DIPEPTIDYL PEPTIDASE FAMILY MEMBER 6"/>
    <property type="match status" value="1"/>
</dbReference>
<proteinExistence type="predicted"/>
<feature type="domain" description="Peptidase S9 prolyl oligopeptidase catalytic" evidence="3">
    <location>
        <begin position="461"/>
        <end position="657"/>
    </location>
</feature>
<dbReference type="Proteomes" id="UP001216558">
    <property type="component" value="Unassembled WGS sequence"/>
</dbReference>
<dbReference type="RefSeq" id="WP_273676811.1">
    <property type="nucleotide sequence ID" value="NZ_JAQQXQ010000003.1"/>
</dbReference>
<reference evidence="4 5" key="1">
    <citation type="submission" date="2022-10" db="EMBL/GenBank/DDBJ databases">
        <title>Erythrobacter sp. sf7 Genome sequencing.</title>
        <authorList>
            <person name="Park S."/>
        </authorList>
    </citation>
    <scope>NUCLEOTIDE SEQUENCE [LARGE SCALE GENOMIC DNA]</scope>
    <source>
        <strain evidence="5">sf7</strain>
    </source>
</reference>
<evidence type="ECO:0000313" key="4">
    <source>
        <dbReference type="EMBL" id="MDC8754055.1"/>
    </source>
</evidence>
<evidence type="ECO:0000313" key="5">
    <source>
        <dbReference type="Proteomes" id="UP001216558"/>
    </source>
</evidence>
<keyword evidence="2" id="KW-0732">Signal</keyword>
<dbReference type="Gene3D" id="3.40.50.1820">
    <property type="entry name" value="alpha/beta hydrolase"/>
    <property type="match status" value="1"/>
</dbReference>
<gene>
    <name evidence="4" type="ORF">OIK40_05280</name>
</gene>
<dbReference type="SUPFAM" id="SSF82171">
    <property type="entry name" value="DPP6 N-terminal domain-like"/>
    <property type="match status" value="1"/>
</dbReference>
<sequence length="664" mass="73912">MKFLKAPLMAAMAGVSVLGLSLAAPADTQAQGSVPVDVWALRDVVNAVQISPDGKHLLVHKVESRDGEYLLEIYKTDDLSKPFRRLNADPMEIISASWVSNDFIFGTAWQVRRQSVKRPEADVRDYLAYSYSLEENKFNRVDGNFGIVNTLPKDPDHVLISTGTAVADPNGVDPLAAFRPRSYFKFNLKTGARELVLRTGGKIRSVSAWDDDGNERFAVSPDFDAGKYIYYYRKPGDSDWTKFQELDIEDPKNIYRVLSGFHGIVGFDPDNANIGYMIDNPAGEDKAGLYEFDFTTGQIGKKLFQADNADVMAAQFHSIPGNSKLVAARFPGEKMERFWFDEEEKALYDALEQQIPHAWQVSIASRSLDGSSMIVTNRGPHDPGSFWLVKDGKLAKLGSRNPLVNPDQLADVKYIRYKARDGMIIPGYVTIPKGKPPFPLVVQHNGGPAVNGMVGYDEMGQMLAANGYMVFHPEIRISTGWGQNHFDAGYMQHGLAMQDDKDDGVQYLIEQGLADPDRVAFFGWSYGGYAALVSLSREPQLYQCAIAVAAVADAEKQYLGRRDTTLKTLDEWNRHRGGTTVNPINEVAKVNIPLLMVHGDVDRRVMYYHMKDYQKAFEAAGKTGEFITMKGADHFGNTLSFSHQQQLYTKMLDYLANDCGPGGL</sequence>
<dbReference type="EMBL" id="JAQQXQ010000003">
    <property type="protein sequence ID" value="MDC8754055.1"/>
    <property type="molecule type" value="Genomic_DNA"/>
</dbReference>
<protein>
    <submittedName>
        <fullName evidence="4">Prolyl oligopeptidase family serine peptidase</fullName>
    </submittedName>
</protein>
<dbReference type="SUPFAM" id="SSF53474">
    <property type="entry name" value="alpha/beta-Hydrolases"/>
    <property type="match status" value="1"/>
</dbReference>
<keyword evidence="5" id="KW-1185">Reference proteome</keyword>
<evidence type="ECO:0000259" key="3">
    <source>
        <dbReference type="Pfam" id="PF00326"/>
    </source>
</evidence>
<comment type="caution">
    <text evidence="4">The sequence shown here is derived from an EMBL/GenBank/DDBJ whole genome shotgun (WGS) entry which is preliminary data.</text>
</comment>
<dbReference type="Pfam" id="PF00326">
    <property type="entry name" value="Peptidase_S9"/>
    <property type="match status" value="1"/>
</dbReference>
<evidence type="ECO:0000256" key="1">
    <source>
        <dbReference type="ARBA" id="ARBA00022801"/>
    </source>
</evidence>
<feature type="chain" id="PRO_5047491529" evidence="2">
    <location>
        <begin position="27"/>
        <end position="664"/>
    </location>
</feature>
<organism evidence="4 5">
    <name type="scientific">Erythrobacter fulvus</name>
    <dbReference type="NCBI Taxonomy" id="2987523"/>
    <lineage>
        <taxon>Bacteria</taxon>
        <taxon>Pseudomonadati</taxon>
        <taxon>Pseudomonadota</taxon>
        <taxon>Alphaproteobacteria</taxon>
        <taxon>Sphingomonadales</taxon>
        <taxon>Erythrobacteraceae</taxon>
        <taxon>Erythrobacter/Porphyrobacter group</taxon>
        <taxon>Erythrobacter</taxon>
    </lineage>
</organism>